<feature type="non-terminal residue" evidence="1">
    <location>
        <position position="1"/>
    </location>
</feature>
<comment type="caution">
    <text evidence="1">The sequence shown here is derived from an EMBL/GenBank/DDBJ whole genome shotgun (WGS) entry which is preliminary data.</text>
</comment>
<name>X1P4Q2_9ZZZZ</name>
<evidence type="ECO:0000313" key="1">
    <source>
        <dbReference type="EMBL" id="GAI33985.1"/>
    </source>
</evidence>
<accession>X1P4Q2</accession>
<protein>
    <recommendedName>
        <fullName evidence="2">HTH marR-type domain-containing protein</fullName>
    </recommendedName>
</protein>
<gene>
    <name evidence="1" type="ORF">S06H3_51114</name>
</gene>
<dbReference type="AlphaFoldDB" id="X1P4Q2"/>
<evidence type="ECO:0008006" key="2">
    <source>
        <dbReference type="Google" id="ProtNLM"/>
    </source>
</evidence>
<proteinExistence type="predicted"/>
<organism evidence="1">
    <name type="scientific">marine sediment metagenome</name>
    <dbReference type="NCBI Taxonomy" id="412755"/>
    <lineage>
        <taxon>unclassified sequences</taxon>
        <taxon>metagenomes</taxon>
        <taxon>ecological metagenomes</taxon>
    </lineage>
</organism>
<dbReference type="EMBL" id="BARV01032412">
    <property type="protein sequence ID" value="GAI33985.1"/>
    <property type="molecule type" value="Genomic_DNA"/>
</dbReference>
<sequence length="97" mass="11192">KIYLEDGTVRQYGLHPWELTDRSGVPFDDAGDALAAVERMKARGWIKSLSTSRLGRVQLTEKGISYAEELEKPSWRKHFKDIYVWTIEGIIRGLKKQ</sequence>
<reference evidence="1" key="1">
    <citation type="journal article" date="2014" name="Front. Microbiol.">
        <title>High frequency of phylogenetically diverse reductive dehalogenase-homologous genes in deep subseafloor sedimentary metagenomes.</title>
        <authorList>
            <person name="Kawai M."/>
            <person name="Futagami T."/>
            <person name="Toyoda A."/>
            <person name="Takaki Y."/>
            <person name="Nishi S."/>
            <person name="Hori S."/>
            <person name="Arai W."/>
            <person name="Tsubouchi T."/>
            <person name="Morono Y."/>
            <person name="Uchiyama I."/>
            <person name="Ito T."/>
            <person name="Fujiyama A."/>
            <person name="Inagaki F."/>
            <person name="Takami H."/>
        </authorList>
    </citation>
    <scope>NUCLEOTIDE SEQUENCE</scope>
    <source>
        <strain evidence="1">Expedition CK06-06</strain>
    </source>
</reference>